<keyword evidence="2" id="KW-1185">Reference proteome</keyword>
<evidence type="ECO:0000313" key="2">
    <source>
        <dbReference type="Proteomes" id="UP000238479"/>
    </source>
</evidence>
<dbReference type="Proteomes" id="UP000238479">
    <property type="component" value="Chromosome 7"/>
</dbReference>
<comment type="caution">
    <text evidence="1">The sequence shown here is derived from an EMBL/GenBank/DDBJ whole genome shotgun (WGS) entry which is preliminary data.</text>
</comment>
<dbReference type="Gramene" id="PRQ19673">
    <property type="protein sequence ID" value="PRQ19673"/>
    <property type="gene ID" value="RchiOBHm_Chr7g0219811"/>
</dbReference>
<dbReference type="EMBL" id="PDCK01000045">
    <property type="protein sequence ID" value="PRQ19673.1"/>
    <property type="molecule type" value="Genomic_DNA"/>
</dbReference>
<protein>
    <submittedName>
        <fullName evidence="1">Uncharacterized protein</fullName>
    </submittedName>
</protein>
<reference evidence="1 2" key="1">
    <citation type="journal article" date="2018" name="Nat. Genet.">
        <title>The Rosa genome provides new insights in the design of modern roses.</title>
        <authorList>
            <person name="Bendahmane M."/>
        </authorList>
    </citation>
    <scope>NUCLEOTIDE SEQUENCE [LARGE SCALE GENOMIC DNA]</scope>
    <source>
        <strain evidence="2">cv. Old Blush</strain>
    </source>
</reference>
<name>A0A2P6PCL6_ROSCH</name>
<evidence type="ECO:0000313" key="1">
    <source>
        <dbReference type="EMBL" id="PRQ19673.1"/>
    </source>
</evidence>
<dbReference type="AlphaFoldDB" id="A0A2P6PCL6"/>
<organism evidence="1 2">
    <name type="scientific">Rosa chinensis</name>
    <name type="common">China rose</name>
    <dbReference type="NCBI Taxonomy" id="74649"/>
    <lineage>
        <taxon>Eukaryota</taxon>
        <taxon>Viridiplantae</taxon>
        <taxon>Streptophyta</taxon>
        <taxon>Embryophyta</taxon>
        <taxon>Tracheophyta</taxon>
        <taxon>Spermatophyta</taxon>
        <taxon>Magnoliopsida</taxon>
        <taxon>eudicotyledons</taxon>
        <taxon>Gunneridae</taxon>
        <taxon>Pentapetalae</taxon>
        <taxon>rosids</taxon>
        <taxon>fabids</taxon>
        <taxon>Rosales</taxon>
        <taxon>Rosaceae</taxon>
        <taxon>Rosoideae</taxon>
        <taxon>Rosoideae incertae sedis</taxon>
        <taxon>Rosa</taxon>
    </lineage>
</organism>
<accession>A0A2P6PCL6</accession>
<sequence length="93" mass="10933">MISRMSLLKLILNRCFWLSRISLRRSFGKSTLFSWTLEDFRVCFIVVNGIWLRDLQTQLRIGLLVKLKEGWILVIGYCTLHPLCVEIEGFLQS</sequence>
<gene>
    <name evidence="1" type="ORF">RchiOBHm_Chr7g0219811</name>
</gene>
<proteinExistence type="predicted"/>